<evidence type="ECO:0000313" key="1">
    <source>
        <dbReference type="EMBL" id="PCG08036.1"/>
    </source>
</evidence>
<organism evidence="1 2">
    <name type="scientific">Sphingomonas ginsenosidimutans</name>
    <dbReference type="NCBI Taxonomy" id="862134"/>
    <lineage>
        <taxon>Bacteria</taxon>
        <taxon>Pseudomonadati</taxon>
        <taxon>Pseudomonadota</taxon>
        <taxon>Alphaproteobacteria</taxon>
        <taxon>Sphingomonadales</taxon>
        <taxon>Sphingomonadaceae</taxon>
        <taxon>Sphingomonas</taxon>
    </lineage>
</organism>
<gene>
    <name evidence="1" type="ORF">COA17_14925</name>
</gene>
<accession>A0A2A4HU21</accession>
<protein>
    <recommendedName>
        <fullName evidence="3">WYL domain-containing protein</fullName>
    </recommendedName>
</protein>
<proteinExistence type="predicted"/>
<sequence>MEAEPDGRAGGAVPDTVPIVFEAIVKQQAIAATYNRGSVTLAPHIIYTKHGEIYLDAMTIERDGQPPKEPKIGAFKLAGLSGLRITPRRFRPSELFTPGDAKYEGVTLLAVEL</sequence>
<dbReference type="Proteomes" id="UP000218784">
    <property type="component" value="Unassembled WGS sequence"/>
</dbReference>
<dbReference type="EMBL" id="NWVD01000008">
    <property type="protein sequence ID" value="PCG08036.1"/>
    <property type="molecule type" value="Genomic_DNA"/>
</dbReference>
<evidence type="ECO:0008006" key="3">
    <source>
        <dbReference type="Google" id="ProtNLM"/>
    </source>
</evidence>
<comment type="caution">
    <text evidence="1">The sequence shown here is derived from an EMBL/GenBank/DDBJ whole genome shotgun (WGS) entry which is preliminary data.</text>
</comment>
<name>A0A2A4HU21_9SPHN</name>
<reference evidence="1 2" key="1">
    <citation type="submission" date="2017-09" db="EMBL/GenBank/DDBJ databases">
        <title>Sphingomonas ginsenosidimutans KACC 14949, whole genome shotgun sequence.</title>
        <authorList>
            <person name="Feng G."/>
            <person name="Zhu H."/>
        </authorList>
    </citation>
    <scope>NUCLEOTIDE SEQUENCE [LARGE SCALE GENOMIC DNA]</scope>
    <source>
        <strain evidence="1 2">KACC 14949</strain>
    </source>
</reference>
<evidence type="ECO:0000313" key="2">
    <source>
        <dbReference type="Proteomes" id="UP000218784"/>
    </source>
</evidence>
<dbReference type="RefSeq" id="WP_096613530.1">
    <property type="nucleotide sequence ID" value="NZ_NWVD01000008.1"/>
</dbReference>
<keyword evidence="2" id="KW-1185">Reference proteome</keyword>
<dbReference type="AlphaFoldDB" id="A0A2A4HU21"/>